<dbReference type="OrthoDB" id="1716625at2759"/>
<dbReference type="Gene3D" id="1.10.268.20">
    <property type="match status" value="1"/>
</dbReference>
<dbReference type="InterPro" id="IPR031692">
    <property type="entry name" value="EHD_N"/>
</dbReference>
<protein>
    <recommendedName>
        <fullName evidence="2">EH domain-containing protein</fullName>
    </recommendedName>
</protein>
<evidence type="ECO:0000313" key="4">
    <source>
        <dbReference type="Proteomes" id="UP000230423"/>
    </source>
</evidence>
<feature type="domain" description="EH" evidence="2">
    <location>
        <begin position="155"/>
        <end position="181"/>
    </location>
</feature>
<keyword evidence="4" id="KW-1185">Reference proteome</keyword>
<feature type="compositionally biased region" description="Basic and acidic residues" evidence="1">
    <location>
        <begin position="27"/>
        <end position="41"/>
    </location>
</feature>
<gene>
    <name evidence="3" type="ORF">TELCIR_13226</name>
</gene>
<feature type="region of interest" description="Disordered" evidence="1">
    <location>
        <begin position="1"/>
        <end position="147"/>
    </location>
</feature>
<sequence length="182" mass="20172">GSGTMGELKKIRTQTGTTAAPSASPRPPEKPSRSHAVKEETMASETVVFRSTTASAPPTPPPRRNSVLPDGLPPPTPTLSRLLNRQQSISSSRTNTMNYSFSLGRLSFPTLPRNARPPRKEEVTKKKKPRSMFSWLGGDSSKKKNKEVLDSVSEGLRKIYKQKLYPLEEHYKFHEFPSPALG</sequence>
<proteinExistence type="predicted"/>
<dbReference type="AlphaFoldDB" id="A0A2G9U4B6"/>
<accession>A0A2G9U4B6</accession>
<reference evidence="3 4" key="1">
    <citation type="submission" date="2015-09" db="EMBL/GenBank/DDBJ databases">
        <title>Draft genome of the parasitic nematode Teladorsagia circumcincta isolate WARC Sus (inbred).</title>
        <authorList>
            <person name="Mitreva M."/>
        </authorList>
    </citation>
    <scope>NUCLEOTIDE SEQUENCE [LARGE SCALE GENOMIC DNA]</scope>
    <source>
        <strain evidence="3 4">S</strain>
    </source>
</reference>
<name>A0A2G9U4B6_TELCI</name>
<feature type="non-terminal residue" evidence="3">
    <location>
        <position position="1"/>
    </location>
</feature>
<organism evidence="3 4">
    <name type="scientific">Teladorsagia circumcincta</name>
    <name type="common">Brown stomach worm</name>
    <name type="synonym">Ostertagia circumcincta</name>
    <dbReference type="NCBI Taxonomy" id="45464"/>
    <lineage>
        <taxon>Eukaryota</taxon>
        <taxon>Metazoa</taxon>
        <taxon>Ecdysozoa</taxon>
        <taxon>Nematoda</taxon>
        <taxon>Chromadorea</taxon>
        <taxon>Rhabditida</taxon>
        <taxon>Rhabditina</taxon>
        <taxon>Rhabditomorpha</taxon>
        <taxon>Strongyloidea</taxon>
        <taxon>Trichostrongylidae</taxon>
        <taxon>Teladorsagia</taxon>
    </lineage>
</organism>
<evidence type="ECO:0000259" key="2">
    <source>
        <dbReference type="Pfam" id="PF16880"/>
    </source>
</evidence>
<dbReference type="Proteomes" id="UP000230423">
    <property type="component" value="Unassembled WGS sequence"/>
</dbReference>
<evidence type="ECO:0000256" key="1">
    <source>
        <dbReference type="SAM" id="MobiDB-lite"/>
    </source>
</evidence>
<evidence type="ECO:0000313" key="3">
    <source>
        <dbReference type="EMBL" id="PIO65119.1"/>
    </source>
</evidence>
<feature type="compositionally biased region" description="Polar residues" evidence="1">
    <location>
        <begin position="84"/>
        <end position="101"/>
    </location>
</feature>
<dbReference type="EMBL" id="KZ349290">
    <property type="protein sequence ID" value="PIO65119.1"/>
    <property type="molecule type" value="Genomic_DNA"/>
</dbReference>
<dbReference type="Pfam" id="PF16880">
    <property type="entry name" value="EHD_N"/>
    <property type="match status" value="1"/>
</dbReference>